<gene>
    <name evidence="2" type="ORF">CN689_12875</name>
</gene>
<comment type="caution">
    <text evidence="2">The sequence shown here is derived from an EMBL/GenBank/DDBJ whole genome shotgun (WGS) entry which is preliminary data.</text>
</comment>
<keyword evidence="1" id="KW-0472">Membrane</keyword>
<sequence>MILFFLPSFPIYFISLIIIEIGLIIIYDTHLSPVSDNTVTKTVQNARRTITRLSPILIPVVILQFLKFQKTCCF</sequence>
<keyword evidence="1" id="KW-0812">Transmembrane</keyword>
<organism evidence="2 3">
    <name type="scientific">Peribacillus butanolivorans</name>
    <dbReference type="NCBI Taxonomy" id="421767"/>
    <lineage>
        <taxon>Bacteria</taxon>
        <taxon>Bacillati</taxon>
        <taxon>Bacillota</taxon>
        <taxon>Bacilli</taxon>
        <taxon>Bacillales</taxon>
        <taxon>Bacillaceae</taxon>
        <taxon>Peribacillus</taxon>
    </lineage>
</organism>
<proteinExistence type="predicted"/>
<feature type="transmembrane region" description="Helical" evidence="1">
    <location>
        <begin position="6"/>
        <end position="27"/>
    </location>
</feature>
<evidence type="ECO:0000256" key="1">
    <source>
        <dbReference type="SAM" id="Phobius"/>
    </source>
</evidence>
<evidence type="ECO:0000313" key="2">
    <source>
        <dbReference type="EMBL" id="PEJ32844.1"/>
    </source>
</evidence>
<evidence type="ECO:0000313" key="3">
    <source>
        <dbReference type="Proteomes" id="UP000220106"/>
    </source>
</evidence>
<dbReference type="Proteomes" id="UP000220106">
    <property type="component" value="Unassembled WGS sequence"/>
</dbReference>
<reference evidence="2 3" key="1">
    <citation type="submission" date="2017-09" db="EMBL/GenBank/DDBJ databases">
        <title>Large-scale bioinformatics analysis of Bacillus genomes uncovers conserved roles of natural products in bacterial physiology.</title>
        <authorList>
            <consortium name="Agbiome Team Llc"/>
            <person name="Bleich R.M."/>
            <person name="Kirk G.J."/>
            <person name="Santa Maria K.C."/>
            <person name="Allen S.E."/>
            <person name="Farag S."/>
            <person name="Shank E.A."/>
            <person name="Bowers A."/>
        </authorList>
    </citation>
    <scope>NUCLEOTIDE SEQUENCE [LARGE SCALE GENOMIC DNA]</scope>
    <source>
        <strain evidence="2 3">AFS003229</strain>
    </source>
</reference>
<keyword evidence="1" id="KW-1133">Transmembrane helix</keyword>
<dbReference type="EMBL" id="NUEQ01000022">
    <property type="protein sequence ID" value="PEJ32844.1"/>
    <property type="molecule type" value="Genomic_DNA"/>
</dbReference>
<protein>
    <submittedName>
        <fullName evidence="2">Uncharacterized protein</fullName>
    </submittedName>
</protein>
<dbReference type="AlphaFoldDB" id="A0AAX0S3B3"/>
<name>A0AAX0S3B3_9BACI</name>
<accession>A0AAX0S3B3</accession>